<dbReference type="InParanoid" id="J0WWY0"/>
<protein>
    <submittedName>
        <fullName evidence="1">Uncharacterized protein</fullName>
    </submittedName>
</protein>
<keyword evidence="2" id="KW-1185">Reference proteome</keyword>
<reference evidence="2" key="1">
    <citation type="journal article" date="2012" name="Science">
        <title>The Paleozoic origin of enzymatic lignin decomposition reconstructed from 31 fungal genomes.</title>
        <authorList>
            <person name="Floudas D."/>
            <person name="Binder M."/>
            <person name="Riley R."/>
            <person name="Barry K."/>
            <person name="Blanchette R.A."/>
            <person name="Henrissat B."/>
            <person name="Martinez A.T."/>
            <person name="Otillar R."/>
            <person name="Spatafora J.W."/>
            <person name="Yadav J.S."/>
            <person name="Aerts A."/>
            <person name="Benoit I."/>
            <person name="Boyd A."/>
            <person name="Carlson A."/>
            <person name="Copeland A."/>
            <person name="Coutinho P.M."/>
            <person name="de Vries R.P."/>
            <person name="Ferreira P."/>
            <person name="Findley K."/>
            <person name="Foster B."/>
            <person name="Gaskell J."/>
            <person name="Glotzer D."/>
            <person name="Gorecki P."/>
            <person name="Heitman J."/>
            <person name="Hesse C."/>
            <person name="Hori C."/>
            <person name="Igarashi K."/>
            <person name="Jurgens J.A."/>
            <person name="Kallen N."/>
            <person name="Kersten P."/>
            <person name="Kohler A."/>
            <person name="Kuees U."/>
            <person name="Kumar T.K.A."/>
            <person name="Kuo A."/>
            <person name="LaButti K."/>
            <person name="Larrondo L.F."/>
            <person name="Lindquist E."/>
            <person name="Ling A."/>
            <person name="Lombard V."/>
            <person name="Lucas S."/>
            <person name="Lundell T."/>
            <person name="Martin R."/>
            <person name="McLaughlin D.J."/>
            <person name="Morgenstern I."/>
            <person name="Morin E."/>
            <person name="Murat C."/>
            <person name="Nagy L.G."/>
            <person name="Nolan M."/>
            <person name="Ohm R.A."/>
            <person name="Patyshakuliyeva A."/>
            <person name="Rokas A."/>
            <person name="Ruiz-Duenas F.J."/>
            <person name="Sabat G."/>
            <person name="Salamov A."/>
            <person name="Samejima M."/>
            <person name="Schmutz J."/>
            <person name="Slot J.C."/>
            <person name="St John F."/>
            <person name="Stenlid J."/>
            <person name="Sun H."/>
            <person name="Sun S."/>
            <person name="Syed K."/>
            <person name="Tsang A."/>
            <person name="Wiebenga A."/>
            <person name="Young D."/>
            <person name="Pisabarro A."/>
            <person name="Eastwood D.C."/>
            <person name="Martin F."/>
            <person name="Cullen D."/>
            <person name="Grigoriev I.V."/>
            <person name="Hibbett D.S."/>
        </authorList>
    </citation>
    <scope>NUCLEOTIDE SEQUENCE [LARGE SCALE GENOMIC DNA]</scope>
    <source>
        <strain evidence="2">TFB10046</strain>
    </source>
</reference>
<name>J0WWY0_AURST</name>
<dbReference type="AlphaFoldDB" id="J0WWY0"/>
<evidence type="ECO:0000313" key="1">
    <source>
        <dbReference type="EMBL" id="EJD40932.1"/>
    </source>
</evidence>
<dbReference type="KEGG" id="adl:AURDEDRAFT_115664"/>
<dbReference type="OMA" id="FIFAERQ"/>
<sequence length="177" mass="19199">MSSQTVIPPFGGGHGPVVVPLSTLVRNAIQTLITANTISIPEQEDPFDQAFDDFFSRNVKATINGQHKSREELRKFLLDIRASLSGETAQFQQLIEHEDKDGSEQNGEVATFFEWEGFRPFLVLGAPQAVKANVSLQASVRPEKGHGRVITSVSVVAQEVPVPVKLPGHTVGPTDTA</sequence>
<evidence type="ECO:0000313" key="2">
    <source>
        <dbReference type="Proteomes" id="UP000006514"/>
    </source>
</evidence>
<accession>J0WWY0</accession>
<dbReference type="EMBL" id="JH687797">
    <property type="protein sequence ID" value="EJD40932.1"/>
    <property type="molecule type" value="Genomic_DNA"/>
</dbReference>
<dbReference type="Proteomes" id="UP000006514">
    <property type="component" value="Unassembled WGS sequence"/>
</dbReference>
<dbReference type="OrthoDB" id="3188871at2759"/>
<organism evidence="1 2">
    <name type="scientific">Auricularia subglabra (strain TFB-10046 / SS5)</name>
    <name type="common">White-rot fungus</name>
    <name type="synonym">Auricularia delicata (strain TFB10046)</name>
    <dbReference type="NCBI Taxonomy" id="717982"/>
    <lineage>
        <taxon>Eukaryota</taxon>
        <taxon>Fungi</taxon>
        <taxon>Dikarya</taxon>
        <taxon>Basidiomycota</taxon>
        <taxon>Agaricomycotina</taxon>
        <taxon>Agaricomycetes</taxon>
        <taxon>Auriculariales</taxon>
        <taxon>Auriculariaceae</taxon>
        <taxon>Auricularia</taxon>
    </lineage>
</organism>
<gene>
    <name evidence="1" type="ORF">AURDEDRAFT_115664</name>
</gene>
<dbReference type="eggNOG" id="ENOG502RD65">
    <property type="taxonomic scope" value="Eukaryota"/>
</dbReference>
<proteinExistence type="predicted"/>